<dbReference type="EMBL" id="JBGFUD010001400">
    <property type="protein sequence ID" value="MFH4976234.1"/>
    <property type="molecule type" value="Genomic_DNA"/>
</dbReference>
<protein>
    <submittedName>
        <fullName evidence="1">Uncharacterized protein</fullName>
    </submittedName>
</protein>
<evidence type="ECO:0000313" key="2">
    <source>
        <dbReference type="Proteomes" id="UP001608902"/>
    </source>
</evidence>
<sequence length="70" mass="8504">MELITNYKTQLKNSNENKDLICLHMRQYVAWIRTMIKCDMHEYTCNVHTESMDKRISLMELVDIHSLEWN</sequence>
<dbReference type="Proteomes" id="UP001608902">
    <property type="component" value="Unassembled WGS sequence"/>
</dbReference>
<gene>
    <name evidence="1" type="ORF">AB6A40_002943</name>
</gene>
<organism evidence="1 2">
    <name type="scientific">Gnathostoma spinigerum</name>
    <dbReference type="NCBI Taxonomy" id="75299"/>
    <lineage>
        <taxon>Eukaryota</taxon>
        <taxon>Metazoa</taxon>
        <taxon>Ecdysozoa</taxon>
        <taxon>Nematoda</taxon>
        <taxon>Chromadorea</taxon>
        <taxon>Rhabditida</taxon>
        <taxon>Spirurina</taxon>
        <taxon>Gnathostomatomorpha</taxon>
        <taxon>Gnathostomatoidea</taxon>
        <taxon>Gnathostomatidae</taxon>
        <taxon>Gnathostoma</taxon>
    </lineage>
</organism>
<keyword evidence="2" id="KW-1185">Reference proteome</keyword>
<proteinExistence type="predicted"/>
<accession>A0ABD6EFW3</accession>
<dbReference type="AlphaFoldDB" id="A0ABD6EFW3"/>
<evidence type="ECO:0000313" key="1">
    <source>
        <dbReference type="EMBL" id="MFH4976234.1"/>
    </source>
</evidence>
<name>A0ABD6EFW3_9BILA</name>
<reference evidence="1 2" key="1">
    <citation type="submission" date="2024-08" db="EMBL/GenBank/DDBJ databases">
        <title>Gnathostoma spinigerum genome.</title>
        <authorList>
            <person name="Gonzalez-Bertolin B."/>
            <person name="Monzon S."/>
            <person name="Zaballos A."/>
            <person name="Jimenez P."/>
            <person name="Dekumyoy P."/>
            <person name="Varona S."/>
            <person name="Cuesta I."/>
            <person name="Sumanam S."/>
            <person name="Adisakwattana P."/>
            <person name="Gasser R.B."/>
            <person name="Hernandez-Gonzalez A."/>
            <person name="Young N.D."/>
            <person name="Perteguer M.J."/>
        </authorList>
    </citation>
    <scope>NUCLEOTIDE SEQUENCE [LARGE SCALE GENOMIC DNA]</scope>
    <source>
        <strain evidence="1">AL3</strain>
        <tissue evidence="1">Liver</tissue>
    </source>
</reference>
<comment type="caution">
    <text evidence="1">The sequence shown here is derived from an EMBL/GenBank/DDBJ whole genome shotgun (WGS) entry which is preliminary data.</text>
</comment>